<sequence>VEYHQNRGVKKATAIGEVVVSTGTYNSPQLLQLSGIGPAEHLRGYGIDVVSDRSRVGDNLQDHVNCPLMYQLNKPFTANDIMNRWSVRISQGLQYIFQRRGLLGMGAAYAGGYMKVDANTSTPDIQNLLMLFSAEDVGGPIDPFPGCGVYVVLLRPESRGTVMISSAEPTNPPKIIPNYMTVLKDRETLIKALRKTREIMSQSAVQQYVVEEVRPGPECVSDEGILEYLENNGRTSYHPVGTCRMGTDDEAVVDPRLRVNGVQGLRVVDASIMPTLVSGNTNAPTIMIAEKASDMILEDAKN</sequence>
<dbReference type="SUPFAM" id="SSF54373">
    <property type="entry name" value="FAD-linked reductases, C-terminal domain"/>
    <property type="match status" value="1"/>
</dbReference>
<evidence type="ECO:0000313" key="6">
    <source>
        <dbReference type="EMBL" id="SVC43631.1"/>
    </source>
</evidence>
<organism evidence="6">
    <name type="scientific">marine metagenome</name>
    <dbReference type="NCBI Taxonomy" id="408172"/>
    <lineage>
        <taxon>unclassified sequences</taxon>
        <taxon>metagenomes</taxon>
        <taxon>ecological metagenomes</taxon>
    </lineage>
</organism>
<feature type="domain" description="Glucose-methanol-choline oxidoreductase N-terminal" evidence="5">
    <location>
        <begin position="23"/>
        <end position="37"/>
    </location>
</feature>
<dbReference type="GO" id="GO:0050660">
    <property type="term" value="F:flavin adenine dinucleotide binding"/>
    <property type="evidence" value="ECO:0007669"/>
    <property type="project" value="InterPro"/>
</dbReference>
<dbReference type="InterPro" id="IPR000172">
    <property type="entry name" value="GMC_OxRdtase_N"/>
</dbReference>
<dbReference type="PANTHER" id="PTHR11552:SF147">
    <property type="entry name" value="CHOLINE DEHYDROGENASE, MITOCHONDRIAL"/>
    <property type="match status" value="1"/>
</dbReference>
<protein>
    <recommendedName>
        <fullName evidence="5">Glucose-methanol-choline oxidoreductase N-terminal domain-containing protein</fullName>
    </recommendedName>
</protein>
<feature type="non-terminal residue" evidence="6">
    <location>
        <position position="1"/>
    </location>
</feature>
<comment type="similarity">
    <text evidence="2">Belongs to the GMC oxidoreductase family.</text>
</comment>
<evidence type="ECO:0000256" key="1">
    <source>
        <dbReference type="ARBA" id="ARBA00001974"/>
    </source>
</evidence>
<gene>
    <name evidence="6" type="ORF">METZ01_LOCUS296485</name>
</gene>
<dbReference type="SUPFAM" id="SSF51905">
    <property type="entry name" value="FAD/NAD(P)-binding domain"/>
    <property type="match status" value="1"/>
</dbReference>
<dbReference type="AlphaFoldDB" id="A0A382M8U7"/>
<dbReference type="InterPro" id="IPR036188">
    <property type="entry name" value="FAD/NAD-bd_sf"/>
</dbReference>
<evidence type="ECO:0000256" key="4">
    <source>
        <dbReference type="ARBA" id="ARBA00022827"/>
    </source>
</evidence>
<dbReference type="Pfam" id="PF05199">
    <property type="entry name" value="GMC_oxred_C"/>
    <property type="match status" value="1"/>
</dbReference>
<dbReference type="Gene3D" id="3.30.560.10">
    <property type="entry name" value="Glucose Oxidase, domain 3"/>
    <property type="match status" value="1"/>
</dbReference>
<keyword evidence="4" id="KW-0274">FAD</keyword>
<dbReference type="InterPro" id="IPR012132">
    <property type="entry name" value="GMC_OxRdtase"/>
</dbReference>
<dbReference type="PROSITE" id="PS00624">
    <property type="entry name" value="GMC_OXRED_2"/>
    <property type="match status" value="1"/>
</dbReference>
<dbReference type="GO" id="GO:0016614">
    <property type="term" value="F:oxidoreductase activity, acting on CH-OH group of donors"/>
    <property type="evidence" value="ECO:0007669"/>
    <property type="project" value="InterPro"/>
</dbReference>
<dbReference type="Pfam" id="PF00732">
    <property type="entry name" value="GMC_oxred_N"/>
    <property type="match status" value="1"/>
</dbReference>
<dbReference type="EMBL" id="UINC01091115">
    <property type="protein sequence ID" value="SVC43631.1"/>
    <property type="molecule type" value="Genomic_DNA"/>
</dbReference>
<dbReference type="InterPro" id="IPR007867">
    <property type="entry name" value="GMC_OxRtase_C"/>
</dbReference>
<comment type="cofactor">
    <cofactor evidence="1">
        <name>FAD</name>
        <dbReference type="ChEBI" id="CHEBI:57692"/>
    </cofactor>
</comment>
<evidence type="ECO:0000259" key="5">
    <source>
        <dbReference type="PROSITE" id="PS00624"/>
    </source>
</evidence>
<name>A0A382M8U7_9ZZZZ</name>
<proteinExistence type="inferred from homology"/>
<dbReference type="Gene3D" id="3.50.50.60">
    <property type="entry name" value="FAD/NAD(P)-binding domain"/>
    <property type="match status" value="1"/>
</dbReference>
<evidence type="ECO:0000256" key="2">
    <source>
        <dbReference type="ARBA" id="ARBA00010790"/>
    </source>
</evidence>
<accession>A0A382M8U7</accession>
<keyword evidence="3" id="KW-0285">Flavoprotein</keyword>
<reference evidence="6" key="1">
    <citation type="submission" date="2018-05" db="EMBL/GenBank/DDBJ databases">
        <authorList>
            <person name="Lanie J.A."/>
            <person name="Ng W.-L."/>
            <person name="Kazmierczak K.M."/>
            <person name="Andrzejewski T.M."/>
            <person name="Davidsen T.M."/>
            <person name="Wayne K.J."/>
            <person name="Tettelin H."/>
            <person name="Glass J.I."/>
            <person name="Rusch D."/>
            <person name="Podicherti R."/>
            <person name="Tsui H.-C.T."/>
            <person name="Winkler M.E."/>
        </authorList>
    </citation>
    <scope>NUCLEOTIDE SEQUENCE</scope>
</reference>
<evidence type="ECO:0000256" key="3">
    <source>
        <dbReference type="ARBA" id="ARBA00022630"/>
    </source>
</evidence>
<dbReference type="PANTHER" id="PTHR11552">
    <property type="entry name" value="GLUCOSE-METHANOL-CHOLINE GMC OXIDOREDUCTASE"/>
    <property type="match status" value="1"/>
</dbReference>